<dbReference type="AlphaFoldDB" id="A0A1H7IZ63"/>
<dbReference type="Pfam" id="PF03923">
    <property type="entry name" value="Lipoprotein_16"/>
    <property type="match status" value="1"/>
</dbReference>
<dbReference type="PROSITE" id="PS51257">
    <property type="entry name" value="PROKAR_LIPOPROTEIN"/>
    <property type="match status" value="1"/>
</dbReference>
<dbReference type="OrthoDB" id="6226250at2"/>
<evidence type="ECO:0000313" key="3">
    <source>
        <dbReference type="Proteomes" id="UP000199297"/>
    </source>
</evidence>
<organism evidence="2 3">
    <name type="scientific">Colwellia chukchiensis</name>
    <dbReference type="NCBI Taxonomy" id="641665"/>
    <lineage>
        <taxon>Bacteria</taxon>
        <taxon>Pseudomonadati</taxon>
        <taxon>Pseudomonadota</taxon>
        <taxon>Gammaproteobacteria</taxon>
        <taxon>Alteromonadales</taxon>
        <taxon>Colwelliaceae</taxon>
        <taxon>Colwellia</taxon>
    </lineage>
</organism>
<feature type="signal peptide" evidence="1">
    <location>
        <begin position="1"/>
        <end position="19"/>
    </location>
</feature>
<sequence>MKSVILKLLILSTTVTLLACSTPIQQVIVSPELQLANSNVFQRQPVQLSVQDLRTSNHIVQISRPDKAAQLYSAQQPIAEVINASLSTAFKANGMQIQAQANTQLDVIIDSAIIKVDQAMLKYNASNQMILRVVISNHKGNLTKTFKITGNSNGPLTADLAVLERDFNQQLAKLLTQIVQNQELQQFIL</sequence>
<evidence type="ECO:0000313" key="2">
    <source>
        <dbReference type="EMBL" id="SEK66095.1"/>
    </source>
</evidence>
<reference evidence="3" key="1">
    <citation type="submission" date="2016-10" db="EMBL/GenBank/DDBJ databases">
        <authorList>
            <person name="Varghese N."/>
            <person name="Submissions S."/>
        </authorList>
    </citation>
    <scope>NUCLEOTIDE SEQUENCE [LARGE SCALE GENOMIC DNA]</scope>
    <source>
        <strain evidence="3">CGMCC 1.9127</strain>
    </source>
</reference>
<evidence type="ECO:0000256" key="1">
    <source>
        <dbReference type="SAM" id="SignalP"/>
    </source>
</evidence>
<dbReference type="InterPro" id="IPR005619">
    <property type="entry name" value="Uncharacterised_YajG"/>
</dbReference>
<keyword evidence="2" id="KW-0449">Lipoprotein</keyword>
<dbReference type="EMBL" id="FOBI01000002">
    <property type="protein sequence ID" value="SEK66095.1"/>
    <property type="molecule type" value="Genomic_DNA"/>
</dbReference>
<name>A0A1H7IZ63_9GAMM</name>
<proteinExistence type="predicted"/>
<keyword evidence="1" id="KW-0732">Signal</keyword>
<accession>A0A1H7IZ63</accession>
<dbReference type="Proteomes" id="UP000199297">
    <property type="component" value="Unassembled WGS sequence"/>
</dbReference>
<protein>
    <submittedName>
        <fullName evidence="2">Uncharacterized lipoprotein</fullName>
    </submittedName>
</protein>
<gene>
    <name evidence="2" type="ORF">SAMN05216262_10255</name>
</gene>
<dbReference type="STRING" id="641665.GCA_002104455_01878"/>
<keyword evidence="3" id="KW-1185">Reference proteome</keyword>
<feature type="chain" id="PRO_5011513913" evidence="1">
    <location>
        <begin position="20"/>
        <end position="189"/>
    </location>
</feature>
<dbReference type="RefSeq" id="WP_085283855.1">
    <property type="nucleotide sequence ID" value="NZ_FOBI01000002.1"/>
</dbReference>